<dbReference type="EMBL" id="LC541475">
    <property type="protein sequence ID" value="BCD56068.1"/>
    <property type="molecule type" value="Genomic_DNA"/>
</dbReference>
<keyword evidence="9 12" id="KW-0496">Mitochondrion</keyword>
<keyword evidence="3 12" id="KW-0813">Transport</keyword>
<gene>
    <name evidence="14" type="primary">ATP8</name>
</gene>
<proteinExistence type="inferred from homology"/>
<dbReference type="PANTHER" id="PTHR39937">
    <property type="entry name" value="ATP SYNTHASE PROTEIN 8"/>
    <property type="match status" value="1"/>
</dbReference>
<name>A0A7R6V3A0_GERER</name>
<keyword evidence="10 13" id="KW-0472">Membrane</keyword>
<keyword evidence="4 12" id="KW-0138">CF(0)</keyword>
<evidence type="ECO:0000256" key="1">
    <source>
        <dbReference type="ARBA" id="ARBA00004304"/>
    </source>
</evidence>
<dbReference type="PANTHER" id="PTHR39937:SF1">
    <property type="entry name" value="ATP SYNTHASE PROTEIN 8"/>
    <property type="match status" value="1"/>
</dbReference>
<feature type="transmembrane region" description="Helical" evidence="13">
    <location>
        <begin position="6"/>
        <end position="24"/>
    </location>
</feature>
<keyword evidence="5 12" id="KW-0812">Transmembrane</keyword>
<dbReference type="GO" id="GO:0015078">
    <property type="term" value="F:proton transmembrane transporter activity"/>
    <property type="evidence" value="ECO:0007669"/>
    <property type="project" value="InterPro"/>
</dbReference>
<dbReference type="InterPro" id="IPR001421">
    <property type="entry name" value="ATP8_metazoa"/>
</dbReference>
<evidence type="ECO:0000256" key="12">
    <source>
        <dbReference type="RuleBase" id="RU003661"/>
    </source>
</evidence>
<dbReference type="GO" id="GO:0045259">
    <property type="term" value="C:proton-transporting ATP synthase complex"/>
    <property type="evidence" value="ECO:0007669"/>
    <property type="project" value="UniProtKB-KW"/>
</dbReference>
<keyword evidence="8 12" id="KW-0406">Ion transport</keyword>
<evidence type="ECO:0000256" key="6">
    <source>
        <dbReference type="ARBA" id="ARBA00022781"/>
    </source>
</evidence>
<evidence type="ECO:0000256" key="8">
    <source>
        <dbReference type="ARBA" id="ARBA00023065"/>
    </source>
</evidence>
<comment type="similarity">
    <text evidence="2 12">Belongs to the ATPase protein 8 family.</text>
</comment>
<evidence type="ECO:0000256" key="7">
    <source>
        <dbReference type="ARBA" id="ARBA00022989"/>
    </source>
</evidence>
<evidence type="ECO:0000256" key="4">
    <source>
        <dbReference type="ARBA" id="ARBA00022547"/>
    </source>
</evidence>
<evidence type="ECO:0000256" key="10">
    <source>
        <dbReference type="ARBA" id="ARBA00023136"/>
    </source>
</evidence>
<geneLocation type="mitochondrion" evidence="14"/>
<keyword evidence="11" id="KW-0066">ATP synthesis</keyword>
<dbReference type="GO" id="GO:0015986">
    <property type="term" value="P:proton motive force-driven ATP synthesis"/>
    <property type="evidence" value="ECO:0007669"/>
    <property type="project" value="InterPro"/>
</dbReference>
<dbReference type="AlphaFoldDB" id="A0A7R6V3A0"/>
<evidence type="ECO:0000256" key="3">
    <source>
        <dbReference type="ARBA" id="ARBA00022448"/>
    </source>
</evidence>
<protein>
    <recommendedName>
        <fullName evidence="12">ATP synthase complex subunit 8</fullName>
    </recommendedName>
</protein>
<evidence type="ECO:0000313" key="14">
    <source>
        <dbReference type="EMBL" id="BCD56068.1"/>
    </source>
</evidence>
<evidence type="ECO:0000256" key="2">
    <source>
        <dbReference type="ARBA" id="ARBA00008892"/>
    </source>
</evidence>
<dbReference type="InterPro" id="IPR050635">
    <property type="entry name" value="ATPase_protein_8"/>
</dbReference>
<reference evidence="14" key="1">
    <citation type="submission" date="2020-04" db="EMBL/GenBank/DDBJ databases">
        <title>Mitochondrial Genome Project of Endangered Birds in Japan by Yamashina Institute for Ornithology.</title>
        <authorList>
            <person name="Yamamoto Y."/>
            <person name="Kakizawa R."/>
            <person name="Yamagishi S."/>
            <person name="Asai S."/>
            <person name="Saitoh T."/>
        </authorList>
    </citation>
    <scope>NUCLEOTIDE SEQUENCE</scope>
    <source>
        <strain evidence="14">TMZ0354</strain>
        <tissue evidence="14">Blood</tissue>
    </source>
</reference>
<evidence type="ECO:0000256" key="11">
    <source>
        <dbReference type="ARBA" id="ARBA00023310"/>
    </source>
</evidence>
<evidence type="ECO:0000256" key="9">
    <source>
        <dbReference type="ARBA" id="ARBA00023128"/>
    </source>
</evidence>
<keyword evidence="7 13" id="KW-1133">Transmembrane helix</keyword>
<accession>A0A7R6V3A0</accession>
<comment type="subcellular location">
    <subcellularLocation>
        <location evidence="1 12">Mitochondrion membrane</location>
        <topology evidence="1 12">Single-pass membrane protein</topology>
    </subcellularLocation>
</comment>
<dbReference type="GO" id="GO:0031966">
    <property type="term" value="C:mitochondrial membrane"/>
    <property type="evidence" value="ECO:0007669"/>
    <property type="project" value="UniProtKB-SubCell"/>
</dbReference>
<keyword evidence="6 12" id="KW-0375">Hydrogen ion transport</keyword>
<sequence length="55" mass="6433">MPQLNPAPWFSTMLAAWLILSLIIQPKLLHFTTTNHPSNKTKMTLKTTPWTWPWT</sequence>
<evidence type="ECO:0000256" key="5">
    <source>
        <dbReference type="ARBA" id="ARBA00022692"/>
    </source>
</evidence>
<evidence type="ECO:0000256" key="13">
    <source>
        <dbReference type="SAM" id="Phobius"/>
    </source>
</evidence>
<organism evidence="14">
    <name type="scientific">Geronticus eremita</name>
    <name type="common">Northern bald ibis</name>
    <name type="synonym">Upupa eremita</name>
    <dbReference type="NCBI Taxonomy" id="100822"/>
    <lineage>
        <taxon>Eukaryota</taxon>
        <taxon>Metazoa</taxon>
        <taxon>Chordata</taxon>
        <taxon>Craniata</taxon>
        <taxon>Vertebrata</taxon>
        <taxon>Euteleostomi</taxon>
        <taxon>Archelosauria</taxon>
        <taxon>Archosauria</taxon>
        <taxon>Dinosauria</taxon>
        <taxon>Saurischia</taxon>
        <taxon>Theropoda</taxon>
        <taxon>Coelurosauria</taxon>
        <taxon>Aves</taxon>
        <taxon>Neognathae</taxon>
        <taxon>Neoaves</taxon>
        <taxon>Aequornithes</taxon>
        <taxon>Pelecaniformes</taxon>
        <taxon>Threskiornithidae</taxon>
        <taxon>Geronticus</taxon>
    </lineage>
</organism>
<dbReference type="Pfam" id="PF00895">
    <property type="entry name" value="ATP-synt_8"/>
    <property type="match status" value="1"/>
</dbReference>